<keyword evidence="3" id="KW-1185">Reference proteome</keyword>
<dbReference type="Proteomes" id="UP001054945">
    <property type="component" value="Unassembled WGS sequence"/>
</dbReference>
<organism evidence="2 3">
    <name type="scientific">Caerostris extrusa</name>
    <name type="common">Bark spider</name>
    <name type="synonym">Caerostris bankana</name>
    <dbReference type="NCBI Taxonomy" id="172846"/>
    <lineage>
        <taxon>Eukaryota</taxon>
        <taxon>Metazoa</taxon>
        <taxon>Ecdysozoa</taxon>
        <taxon>Arthropoda</taxon>
        <taxon>Chelicerata</taxon>
        <taxon>Arachnida</taxon>
        <taxon>Araneae</taxon>
        <taxon>Araneomorphae</taxon>
        <taxon>Entelegynae</taxon>
        <taxon>Araneoidea</taxon>
        <taxon>Araneidae</taxon>
        <taxon>Caerostris</taxon>
    </lineage>
</organism>
<accession>A0AAV4XTX7</accession>
<evidence type="ECO:0000313" key="2">
    <source>
        <dbReference type="EMBL" id="GIY98616.1"/>
    </source>
</evidence>
<feature type="region of interest" description="Disordered" evidence="1">
    <location>
        <begin position="60"/>
        <end position="83"/>
    </location>
</feature>
<evidence type="ECO:0000313" key="3">
    <source>
        <dbReference type="Proteomes" id="UP001054945"/>
    </source>
</evidence>
<sequence>MGPLSMDAKSIKVTRPSRSLAEMSIDGDYALQQHKLKGHRFAGMWLRAHLLNDVTAACVTSRNGGSESRKREPSSPQQPVLGRPWMREGVFSV</sequence>
<dbReference type="AlphaFoldDB" id="A0AAV4XTX7"/>
<reference evidence="2 3" key="1">
    <citation type="submission" date="2021-06" db="EMBL/GenBank/DDBJ databases">
        <title>Caerostris extrusa draft genome.</title>
        <authorList>
            <person name="Kono N."/>
            <person name="Arakawa K."/>
        </authorList>
    </citation>
    <scope>NUCLEOTIDE SEQUENCE [LARGE SCALE GENOMIC DNA]</scope>
</reference>
<protein>
    <submittedName>
        <fullName evidence="2">Uncharacterized protein</fullName>
    </submittedName>
</protein>
<proteinExistence type="predicted"/>
<name>A0AAV4XTX7_CAEEX</name>
<comment type="caution">
    <text evidence="2">The sequence shown here is derived from an EMBL/GenBank/DDBJ whole genome shotgun (WGS) entry which is preliminary data.</text>
</comment>
<evidence type="ECO:0000256" key="1">
    <source>
        <dbReference type="SAM" id="MobiDB-lite"/>
    </source>
</evidence>
<dbReference type="EMBL" id="BPLR01000941">
    <property type="protein sequence ID" value="GIY98616.1"/>
    <property type="molecule type" value="Genomic_DNA"/>
</dbReference>
<gene>
    <name evidence="2" type="ORF">CEXT_465981</name>
</gene>